<organism evidence="1 2">
    <name type="scientific">Populus alba</name>
    <name type="common">White poplar</name>
    <dbReference type="NCBI Taxonomy" id="43335"/>
    <lineage>
        <taxon>Eukaryota</taxon>
        <taxon>Viridiplantae</taxon>
        <taxon>Streptophyta</taxon>
        <taxon>Embryophyta</taxon>
        <taxon>Tracheophyta</taxon>
        <taxon>Spermatophyta</taxon>
        <taxon>Magnoliopsida</taxon>
        <taxon>eudicotyledons</taxon>
        <taxon>Gunneridae</taxon>
        <taxon>Pentapetalae</taxon>
        <taxon>rosids</taxon>
        <taxon>fabids</taxon>
        <taxon>Malpighiales</taxon>
        <taxon>Salicaceae</taxon>
        <taxon>Saliceae</taxon>
        <taxon>Populus</taxon>
    </lineage>
</organism>
<gene>
    <name evidence="1" type="ORF">D5086_000545</name>
</gene>
<protein>
    <submittedName>
        <fullName evidence="1">Uncharacterized protein</fullName>
    </submittedName>
</protein>
<reference evidence="1 2" key="1">
    <citation type="journal article" date="2024" name="Plant Biotechnol. J.">
        <title>Genome and CRISPR/Cas9 system of a widespread forest tree (Populus alba) in the world.</title>
        <authorList>
            <person name="Liu Y.J."/>
            <person name="Jiang P.F."/>
            <person name="Han X.M."/>
            <person name="Li X.Y."/>
            <person name="Wang H.M."/>
            <person name="Wang Y.J."/>
            <person name="Wang X.X."/>
            <person name="Zeng Q.Y."/>
        </authorList>
    </citation>
    <scope>NUCLEOTIDE SEQUENCE [LARGE SCALE GENOMIC DNA]</scope>
    <source>
        <strain evidence="2">cv. PAL-ZL1</strain>
    </source>
</reference>
<keyword evidence="2" id="KW-1185">Reference proteome</keyword>
<evidence type="ECO:0000313" key="2">
    <source>
        <dbReference type="Proteomes" id="UP000309997"/>
    </source>
</evidence>
<comment type="caution">
    <text evidence="1">The sequence shown here is derived from an EMBL/GenBank/DDBJ whole genome shotgun (WGS) entry which is preliminary data.</text>
</comment>
<evidence type="ECO:0000313" key="1">
    <source>
        <dbReference type="EMBL" id="KAL3609525.1"/>
    </source>
</evidence>
<dbReference type="Proteomes" id="UP000309997">
    <property type="component" value="Unassembled WGS sequence"/>
</dbReference>
<sequence length="75" mass="7539">MKKKTGGGTHGDDAAGAIIVGFATGRGFYDVEELVAEASGVVLAERNMESCCCEGEPVAAAEGLREDVAHGGGRG</sequence>
<proteinExistence type="predicted"/>
<dbReference type="EMBL" id="RCHU02000001">
    <property type="protein sequence ID" value="KAL3609525.1"/>
    <property type="molecule type" value="Genomic_DNA"/>
</dbReference>
<accession>A0ACC4CXQ4</accession>
<name>A0ACC4CXQ4_POPAL</name>